<gene>
    <name evidence="1" type="ORF">CLV38_10321</name>
</gene>
<dbReference type="InterPro" id="IPR016181">
    <property type="entry name" value="Acyl_CoA_acyltransferase"/>
</dbReference>
<protein>
    <recommendedName>
        <fullName evidence="3">Acetyltransferase (GNAT) family protein</fullName>
    </recommendedName>
</protein>
<evidence type="ECO:0008006" key="3">
    <source>
        <dbReference type="Google" id="ProtNLM"/>
    </source>
</evidence>
<accession>A0A2T0WA58</accession>
<evidence type="ECO:0000313" key="2">
    <source>
        <dbReference type="Proteomes" id="UP000238205"/>
    </source>
</evidence>
<keyword evidence="2" id="KW-1185">Reference proteome</keyword>
<evidence type="ECO:0000313" key="1">
    <source>
        <dbReference type="EMBL" id="PRY83598.1"/>
    </source>
</evidence>
<dbReference type="Proteomes" id="UP000238205">
    <property type="component" value="Unassembled WGS sequence"/>
</dbReference>
<dbReference type="Gene3D" id="3.40.630.30">
    <property type="match status" value="1"/>
</dbReference>
<proteinExistence type="predicted"/>
<name>A0A2T0WA58_9LACT</name>
<dbReference type="EMBL" id="PVTO01000003">
    <property type="protein sequence ID" value="PRY83598.1"/>
    <property type="molecule type" value="Genomic_DNA"/>
</dbReference>
<sequence length="57" mass="6772">MNYIKEFYTCKIVTLAVVTFNERAIKVYERVGFEKKDSFKMNTNGAVYEFLFMEKSV</sequence>
<organism evidence="1 2">
    <name type="scientific">Alkalibacterium olivapovliticus</name>
    <dbReference type="NCBI Taxonomy" id="99907"/>
    <lineage>
        <taxon>Bacteria</taxon>
        <taxon>Bacillati</taxon>
        <taxon>Bacillota</taxon>
        <taxon>Bacilli</taxon>
        <taxon>Lactobacillales</taxon>
        <taxon>Carnobacteriaceae</taxon>
        <taxon>Alkalibacterium</taxon>
    </lineage>
</organism>
<dbReference type="AlphaFoldDB" id="A0A2T0WA58"/>
<reference evidence="1 2" key="1">
    <citation type="submission" date="2018-03" db="EMBL/GenBank/DDBJ databases">
        <title>Genomic Encyclopedia of Archaeal and Bacterial Type Strains, Phase II (KMG-II): from individual species to whole genera.</title>
        <authorList>
            <person name="Goeker M."/>
        </authorList>
    </citation>
    <scope>NUCLEOTIDE SEQUENCE [LARGE SCALE GENOMIC DNA]</scope>
    <source>
        <strain evidence="1 2">DSM 13175</strain>
    </source>
</reference>
<comment type="caution">
    <text evidence="1">The sequence shown here is derived from an EMBL/GenBank/DDBJ whole genome shotgun (WGS) entry which is preliminary data.</text>
</comment>
<dbReference type="SUPFAM" id="SSF55729">
    <property type="entry name" value="Acyl-CoA N-acyltransferases (Nat)"/>
    <property type="match status" value="1"/>
</dbReference>